<evidence type="ECO:0000313" key="1">
    <source>
        <dbReference type="EMBL" id="GAJ24801.1"/>
    </source>
</evidence>
<accession>X1VYQ9</accession>
<name>X1VYQ9_9ZZZZ</name>
<gene>
    <name evidence="1" type="ORF">S12H4_57887</name>
</gene>
<dbReference type="AlphaFoldDB" id="X1VYQ9"/>
<protein>
    <submittedName>
        <fullName evidence="1">Uncharacterized protein</fullName>
    </submittedName>
</protein>
<reference evidence="1" key="1">
    <citation type="journal article" date="2014" name="Front. Microbiol.">
        <title>High frequency of phylogenetically diverse reductive dehalogenase-homologous genes in deep subseafloor sedimentary metagenomes.</title>
        <authorList>
            <person name="Kawai M."/>
            <person name="Futagami T."/>
            <person name="Toyoda A."/>
            <person name="Takaki Y."/>
            <person name="Nishi S."/>
            <person name="Hori S."/>
            <person name="Arai W."/>
            <person name="Tsubouchi T."/>
            <person name="Morono Y."/>
            <person name="Uchiyama I."/>
            <person name="Ito T."/>
            <person name="Fujiyama A."/>
            <person name="Inagaki F."/>
            <person name="Takami H."/>
        </authorList>
    </citation>
    <scope>NUCLEOTIDE SEQUENCE</scope>
    <source>
        <strain evidence="1">Expedition CK06-06</strain>
    </source>
</reference>
<feature type="non-terminal residue" evidence="1">
    <location>
        <position position="189"/>
    </location>
</feature>
<sequence length="189" mass="21545">MPEDINKPITEVLLKENENIALVYPVTGFTTWDTYFFRVMRRYPLHRTYDSELAEIAADATVAFNFLGETNMGTGDDILEIREERPFRLLHFSFGVMPGEIWMYKAIPADVVQTGWGYTTPSVVGDKFDYIPGHMSPYDTPSVAMETILHHNISCYLGLRNDADRAIRPSIRMLGAGYDTMQITSETFI</sequence>
<organism evidence="1">
    <name type="scientific">marine sediment metagenome</name>
    <dbReference type="NCBI Taxonomy" id="412755"/>
    <lineage>
        <taxon>unclassified sequences</taxon>
        <taxon>metagenomes</taxon>
        <taxon>ecological metagenomes</taxon>
    </lineage>
</organism>
<dbReference type="EMBL" id="BARW01037508">
    <property type="protein sequence ID" value="GAJ24801.1"/>
    <property type="molecule type" value="Genomic_DNA"/>
</dbReference>
<proteinExistence type="predicted"/>
<comment type="caution">
    <text evidence="1">The sequence shown here is derived from an EMBL/GenBank/DDBJ whole genome shotgun (WGS) entry which is preliminary data.</text>
</comment>